<evidence type="ECO:0000256" key="1">
    <source>
        <dbReference type="SAM" id="Phobius"/>
    </source>
</evidence>
<dbReference type="AlphaFoldDB" id="A0A4Y8APG5"/>
<organism evidence="2 3">
    <name type="scientific">Gramella jeungdoensis</name>
    <dbReference type="NCBI Taxonomy" id="708091"/>
    <lineage>
        <taxon>Bacteria</taxon>
        <taxon>Pseudomonadati</taxon>
        <taxon>Bacteroidota</taxon>
        <taxon>Flavobacteriia</taxon>
        <taxon>Flavobacteriales</taxon>
        <taxon>Flavobacteriaceae</taxon>
        <taxon>Christiangramia</taxon>
    </lineage>
</organism>
<feature type="transmembrane region" description="Helical" evidence="1">
    <location>
        <begin position="55"/>
        <end position="81"/>
    </location>
</feature>
<protein>
    <recommendedName>
        <fullName evidence="4">Mpv17/PMP22 family protein</fullName>
    </recommendedName>
</protein>
<dbReference type="EMBL" id="SNQI01000005">
    <property type="protein sequence ID" value="TEW72515.1"/>
    <property type="molecule type" value="Genomic_DNA"/>
</dbReference>
<dbReference type="Proteomes" id="UP000298517">
    <property type="component" value="Unassembled WGS sequence"/>
</dbReference>
<feature type="transmembrane region" description="Helical" evidence="1">
    <location>
        <begin position="12"/>
        <end position="34"/>
    </location>
</feature>
<evidence type="ECO:0000313" key="2">
    <source>
        <dbReference type="EMBL" id="TEW72515.1"/>
    </source>
</evidence>
<name>A0A4Y8APG5_9FLAO</name>
<feature type="transmembrane region" description="Helical" evidence="1">
    <location>
        <begin position="130"/>
        <end position="147"/>
    </location>
</feature>
<reference evidence="2 3" key="1">
    <citation type="journal article" date="2011" name="J. Microbiol.">
        <title>Gramella jeungdoensis sp. nov., isolated from a solar saltern in Korea.</title>
        <authorList>
            <person name="Joung Y."/>
            <person name="Kim H."/>
            <person name="Jang T."/>
            <person name="Ahn T.S."/>
            <person name="Joh K."/>
        </authorList>
    </citation>
    <scope>NUCLEOTIDE SEQUENCE [LARGE SCALE GENOMIC DNA]</scope>
    <source>
        <strain evidence="2 3">KCTC 23123</strain>
    </source>
</reference>
<dbReference type="OrthoDB" id="1115879at2"/>
<accession>A0A4Y8APG5</accession>
<gene>
    <name evidence="2" type="ORF">E2488_13780</name>
</gene>
<keyword evidence="1" id="KW-0812">Transmembrane</keyword>
<dbReference type="RefSeq" id="WP_134248959.1">
    <property type="nucleotide sequence ID" value="NZ_SNQI01000005.1"/>
</dbReference>
<comment type="caution">
    <text evidence="2">The sequence shown here is derived from an EMBL/GenBank/DDBJ whole genome shotgun (WGS) entry which is preliminary data.</text>
</comment>
<sequence>MNTYIELVKTYPIYSVMIQFTVLGTLGDIFSKWMQRGTIFMPYKLRIVFLKMLEWAFLAIVIKYAFVGFQGFIDVVIAQGFLPELNLFGRAFSVSVAMNLQFGLLLVILHRFLDNLISQENNWENIDKGMFSLIWFWIPAHTITFMLDKPYQIGLAAIWSLVLGVILGYFNKTKVSN</sequence>
<keyword evidence="1" id="KW-0472">Membrane</keyword>
<evidence type="ECO:0000313" key="3">
    <source>
        <dbReference type="Proteomes" id="UP000298517"/>
    </source>
</evidence>
<proteinExistence type="predicted"/>
<keyword evidence="3" id="KW-1185">Reference proteome</keyword>
<evidence type="ECO:0008006" key="4">
    <source>
        <dbReference type="Google" id="ProtNLM"/>
    </source>
</evidence>
<feature type="transmembrane region" description="Helical" evidence="1">
    <location>
        <begin position="87"/>
        <end position="109"/>
    </location>
</feature>
<keyword evidence="1" id="KW-1133">Transmembrane helix</keyword>
<feature type="transmembrane region" description="Helical" evidence="1">
    <location>
        <begin position="153"/>
        <end position="170"/>
    </location>
</feature>